<dbReference type="Gene3D" id="3.90.176.10">
    <property type="entry name" value="Toxin ADP-ribosyltransferase, Chain A, domain 1"/>
    <property type="match status" value="1"/>
</dbReference>
<dbReference type="InterPro" id="IPR002043">
    <property type="entry name" value="UDG_fam1"/>
</dbReference>
<comment type="catalytic activity">
    <reaction evidence="5 6">
        <text>L-arginyl-[protein] + NAD(+) = N(omega)-(ADP-D-ribosyl)-L-arginyl-[protein] + nicotinamide + H(+)</text>
        <dbReference type="Rhea" id="RHEA:19149"/>
        <dbReference type="Rhea" id="RHEA-COMP:10532"/>
        <dbReference type="Rhea" id="RHEA-COMP:15087"/>
        <dbReference type="ChEBI" id="CHEBI:15378"/>
        <dbReference type="ChEBI" id="CHEBI:17154"/>
        <dbReference type="ChEBI" id="CHEBI:29965"/>
        <dbReference type="ChEBI" id="CHEBI:57540"/>
        <dbReference type="ChEBI" id="CHEBI:142554"/>
        <dbReference type="EC" id="2.4.2.31"/>
    </reaction>
</comment>
<protein>
    <recommendedName>
        <fullName evidence="6">NAD(P)(+)--arginine ADP-ribosyltransferase</fullName>
        <ecNumber evidence="6">2.4.2.31</ecNumber>
    </recommendedName>
    <alternativeName>
        <fullName evidence="6">Mono(ADP-ribosyl)transferase</fullName>
    </alternativeName>
</protein>
<evidence type="ECO:0000256" key="3">
    <source>
        <dbReference type="ARBA" id="ARBA00022679"/>
    </source>
</evidence>
<dbReference type="EC" id="2.4.2.31" evidence="6"/>
<evidence type="ECO:0000256" key="7">
    <source>
        <dbReference type="SAM" id="MobiDB-lite"/>
    </source>
</evidence>
<dbReference type="InterPro" id="IPR000768">
    <property type="entry name" value="ART"/>
</dbReference>
<keyword evidence="6" id="KW-0521">NADP</keyword>
<reference evidence="8" key="1">
    <citation type="submission" date="2021-01" db="EMBL/GenBank/DDBJ databases">
        <authorList>
            <person name="Corre E."/>
            <person name="Pelletier E."/>
            <person name="Niang G."/>
            <person name="Scheremetjew M."/>
            <person name="Finn R."/>
            <person name="Kale V."/>
            <person name="Holt S."/>
            <person name="Cochrane G."/>
            <person name="Meng A."/>
            <person name="Brown T."/>
            <person name="Cohen L."/>
        </authorList>
    </citation>
    <scope>NUCLEOTIDE SEQUENCE</scope>
    <source>
        <strain evidence="8">CCCM811</strain>
    </source>
</reference>
<proteinExistence type="inferred from homology"/>
<evidence type="ECO:0000256" key="6">
    <source>
        <dbReference type="RuleBase" id="RU361228"/>
    </source>
</evidence>
<accession>A0A7S4DQ46</accession>
<dbReference type="GO" id="GO:0097510">
    <property type="term" value="P:base-excision repair, AP site formation via deaminated base removal"/>
    <property type="evidence" value="ECO:0007669"/>
    <property type="project" value="TreeGrafter"/>
</dbReference>
<dbReference type="PANTHER" id="PTHR11264:SF8">
    <property type="entry name" value="URACIL-DNA GLYCOSYLASE-LIKE DOMAIN-CONTAINING PROTEIN"/>
    <property type="match status" value="1"/>
</dbReference>
<dbReference type="SUPFAM" id="SSF56399">
    <property type="entry name" value="ADP-ribosylation"/>
    <property type="match status" value="1"/>
</dbReference>
<dbReference type="Gene3D" id="3.40.470.10">
    <property type="entry name" value="Uracil-DNA glycosylase-like domain"/>
    <property type="match status" value="1"/>
</dbReference>
<keyword evidence="2 6" id="KW-0328">Glycosyltransferase</keyword>
<feature type="region of interest" description="Disordered" evidence="7">
    <location>
        <begin position="1"/>
        <end position="31"/>
    </location>
</feature>
<organism evidence="8">
    <name type="scientific">Lotharella globosa</name>
    <dbReference type="NCBI Taxonomy" id="91324"/>
    <lineage>
        <taxon>Eukaryota</taxon>
        <taxon>Sar</taxon>
        <taxon>Rhizaria</taxon>
        <taxon>Cercozoa</taxon>
        <taxon>Chlorarachniophyceae</taxon>
        <taxon>Lotharella</taxon>
    </lineage>
</organism>
<dbReference type="GO" id="GO:0106274">
    <property type="term" value="F:NAD+-protein-arginine ADP-ribosyltransferase activity"/>
    <property type="evidence" value="ECO:0007669"/>
    <property type="project" value="UniProtKB-EC"/>
</dbReference>
<dbReference type="GO" id="GO:0004844">
    <property type="term" value="F:uracil DNA N-glycosylase activity"/>
    <property type="evidence" value="ECO:0007669"/>
    <property type="project" value="InterPro"/>
</dbReference>
<evidence type="ECO:0000256" key="2">
    <source>
        <dbReference type="ARBA" id="ARBA00022676"/>
    </source>
</evidence>
<sequence>MDLSEYAFKKKKAKKAGAGSEAPDSDPDPLQLEPLFEGGEAWYPLLKKTIERQPDAARFIGPDRKDTVVPIRELTFQALKPNAPEKWNVIIFGQSPYPRVESATGVAMFDNTFHSWKDKRFGIVVSMRCIMKAALMWKYDGVHKSTKVNDMRKLLRKEKVLSPPEYFKALLAQGCLLLNASLTASSDKSVHPGTHARFWQPVIRTIVAEILKAKANTEDPRYKGIVFAWWGTKAKKIQALVEDLSDLYTDVPIKHISHHNPAAMADVFCCGTPFGDINDALEEMELKPINWVPSKGWDEGHGEDEKKDAKRMSAFIDSTIELHRSYLDRLADLKHESLTALKPVKGILASPVVSLAMACKGLGKLIKTLPVFLKGSLEFAEKNSQEDHDDHDLSADEMAALHLYTQECGLYRRLNQALRAPSRKGVKAFFPYLRLLLPALERLPKFSGKLYRGVQEDLRAMYPPGKKVTWWGVSSCTPKLGVAERFIGGKGSRTLFVVKPHTAVSIQSFSAFKGEEEYLLAPGLQYHVTSSKSRRGGLTIITLEQLDLPALVS</sequence>
<dbReference type="Pfam" id="PF01129">
    <property type="entry name" value="ART"/>
    <property type="match status" value="1"/>
</dbReference>
<dbReference type="GO" id="GO:0016779">
    <property type="term" value="F:nucleotidyltransferase activity"/>
    <property type="evidence" value="ECO:0007669"/>
    <property type="project" value="UniProtKB-KW"/>
</dbReference>
<comment type="similarity">
    <text evidence="1 6">Belongs to the Arg-specific ADP-ribosyltransferase family.</text>
</comment>
<dbReference type="AlphaFoldDB" id="A0A7S4DQ46"/>
<keyword evidence="3 6" id="KW-0808">Transferase</keyword>
<dbReference type="InterPro" id="IPR036895">
    <property type="entry name" value="Uracil-DNA_glycosylase-like_sf"/>
</dbReference>
<evidence type="ECO:0000313" key="8">
    <source>
        <dbReference type="EMBL" id="CAE0663151.1"/>
    </source>
</evidence>
<keyword evidence="6" id="KW-0520">NAD</keyword>
<dbReference type="PROSITE" id="PS51996">
    <property type="entry name" value="TR_MART"/>
    <property type="match status" value="1"/>
</dbReference>
<evidence type="ECO:0000256" key="5">
    <source>
        <dbReference type="ARBA" id="ARBA00047597"/>
    </source>
</evidence>
<dbReference type="PANTHER" id="PTHR11264">
    <property type="entry name" value="URACIL-DNA GLYCOSYLASE"/>
    <property type="match status" value="1"/>
</dbReference>
<dbReference type="SUPFAM" id="SSF52141">
    <property type="entry name" value="Uracil-DNA glycosylase-like"/>
    <property type="match status" value="1"/>
</dbReference>
<name>A0A7S4DQ46_9EUKA</name>
<dbReference type="EMBL" id="HBIV01020425">
    <property type="protein sequence ID" value="CAE0663151.1"/>
    <property type="molecule type" value="Transcribed_RNA"/>
</dbReference>
<evidence type="ECO:0000256" key="4">
    <source>
        <dbReference type="ARBA" id="ARBA00022695"/>
    </source>
</evidence>
<dbReference type="GO" id="GO:0005739">
    <property type="term" value="C:mitochondrion"/>
    <property type="evidence" value="ECO:0007669"/>
    <property type="project" value="TreeGrafter"/>
</dbReference>
<dbReference type="GO" id="GO:0005634">
    <property type="term" value="C:nucleus"/>
    <property type="evidence" value="ECO:0007669"/>
    <property type="project" value="TreeGrafter"/>
</dbReference>
<keyword evidence="4" id="KW-0548">Nucleotidyltransferase</keyword>
<gene>
    <name evidence="8" type="ORF">LGLO00237_LOCUS14753</name>
</gene>
<evidence type="ECO:0000256" key="1">
    <source>
        <dbReference type="ARBA" id="ARBA00009558"/>
    </source>
</evidence>